<organism evidence="2 3">
    <name type="scientific">Saponaria officinalis</name>
    <name type="common">Common soapwort</name>
    <name type="synonym">Lychnis saponaria</name>
    <dbReference type="NCBI Taxonomy" id="3572"/>
    <lineage>
        <taxon>Eukaryota</taxon>
        <taxon>Viridiplantae</taxon>
        <taxon>Streptophyta</taxon>
        <taxon>Embryophyta</taxon>
        <taxon>Tracheophyta</taxon>
        <taxon>Spermatophyta</taxon>
        <taxon>Magnoliopsida</taxon>
        <taxon>eudicotyledons</taxon>
        <taxon>Gunneridae</taxon>
        <taxon>Pentapetalae</taxon>
        <taxon>Caryophyllales</taxon>
        <taxon>Caryophyllaceae</taxon>
        <taxon>Caryophylleae</taxon>
        <taxon>Saponaria</taxon>
    </lineage>
</organism>
<dbReference type="AlphaFoldDB" id="A0AAW1J5F7"/>
<keyword evidence="3" id="KW-1185">Reference proteome</keyword>
<dbReference type="GO" id="GO:0003676">
    <property type="term" value="F:nucleic acid binding"/>
    <property type="evidence" value="ECO:0007669"/>
    <property type="project" value="InterPro"/>
</dbReference>
<protein>
    <submittedName>
        <fullName evidence="2">Uncharacterized protein</fullName>
    </submittedName>
</protein>
<dbReference type="InterPro" id="IPR036875">
    <property type="entry name" value="Znf_CCHC_sf"/>
</dbReference>
<feature type="region of interest" description="Disordered" evidence="1">
    <location>
        <begin position="101"/>
        <end position="142"/>
    </location>
</feature>
<evidence type="ECO:0000256" key="1">
    <source>
        <dbReference type="SAM" id="MobiDB-lite"/>
    </source>
</evidence>
<evidence type="ECO:0000313" key="2">
    <source>
        <dbReference type="EMBL" id="KAK9698309.1"/>
    </source>
</evidence>
<gene>
    <name evidence="2" type="ORF">RND81_08G095300</name>
</gene>
<dbReference type="Proteomes" id="UP001443914">
    <property type="component" value="Unassembled WGS sequence"/>
</dbReference>
<dbReference type="GO" id="GO:0008270">
    <property type="term" value="F:zinc ion binding"/>
    <property type="evidence" value="ECO:0007669"/>
    <property type="project" value="InterPro"/>
</dbReference>
<evidence type="ECO:0000313" key="3">
    <source>
        <dbReference type="Proteomes" id="UP001443914"/>
    </source>
</evidence>
<feature type="compositionally biased region" description="Polar residues" evidence="1">
    <location>
        <begin position="108"/>
        <end position="122"/>
    </location>
</feature>
<accession>A0AAW1J5F7</accession>
<proteinExistence type="predicted"/>
<name>A0AAW1J5F7_SAPOF</name>
<dbReference type="Gene3D" id="4.10.60.10">
    <property type="entry name" value="Zinc finger, CCHC-type"/>
    <property type="match status" value="1"/>
</dbReference>
<dbReference type="SUPFAM" id="SSF57756">
    <property type="entry name" value="Retrovirus zinc finger-like domains"/>
    <property type="match status" value="1"/>
</dbReference>
<sequence>MELSQFAPYMVATEELRMNRFKMGLNWNLRERLSTHTYEQVGSTRKFERDRFTGENFPKQPNLGVRYQRPFCTNCCRTNQMAAQCRYPTPRCYIYGSPNHKKSDCPQAGSTIVSNATTSTPPMAQKPQGHQAQKLGPTRGRV</sequence>
<comment type="caution">
    <text evidence="2">The sequence shown here is derived from an EMBL/GenBank/DDBJ whole genome shotgun (WGS) entry which is preliminary data.</text>
</comment>
<reference evidence="2" key="1">
    <citation type="submission" date="2024-03" db="EMBL/GenBank/DDBJ databases">
        <title>WGS assembly of Saponaria officinalis var. Norfolk2.</title>
        <authorList>
            <person name="Jenkins J."/>
            <person name="Shu S."/>
            <person name="Grimwood J."/>
            <person name="Barry K."/>
            <person name="Goodstein D."/>
            <person name="Schmutz J."/>
            <person name="Leebens-Mack J."/>
            <person name="Osbourn A."/>
        </authorList>
    </citation>
    <scope>NUCLEOTIDE SEQUENCE [LARGE SCALE GENOMIC DNA]</scope>
    <source>
        <strain evidence="2">JIC</strain>
    </source>
</reference>
<dbReference type="EMBL" id="JBDFQZ010000008">
    <property type="protein sequence ID" value="KAK9698309.1"/>
    <property type="molecule type" value="Genomic_DNA"/>
</dbReference>